<reference evidence="1" key="1">
    <citation type="submission" date="2018-11" db="EMBL/GenBank/DDBJ databases">
        <authorList>
            <consortium name="Genoscope - CEA"/>
            <person name="William W."/>
        </authorList>
    </citation>
    <scope>NUCLEOTIDE SEQUENCE</scope>
</reference>
<dbReference type="AlphaFoldDB" id="A0A3P6GHI3"/>
<sequence length="53" mass="6239">MTTDYFLTNFHLSHQTLTLTTTMPLPPVVFRRGLVDSWRRERAKPKLLGLREP</sequence>
<accession>A0A3P6GHI3</accession>
<organism evidence="1">
    <name type="scientific">Brassica oleracea</name>
    <name type="common">Wild cabbage</name>
    <dbReference type="NCBI Taxonomy" id="3712"/>
    <lineage>
        <taxon>Eukaryota</taxon>
        <taxon>Viridiplantae</taxon>
        <taxon>Streptophyta</taxon>
        <taxon>Embryophyta</taxon>
        <taxon>Tracheophyta</taxon>
        <taxon>Spermatophyta</taxon>
        <taxon>Magnoliopsida</taxon>
        <taxon>eudicotyledons</taxon>
        <taxon>Gunneridae</taxon>
        <taxon>Pentapetalae</taxon>
        <taxon>rosids</taxon>
        <taxon>malvids</taxon>
        <taxon>Brassicales</taxon>
        <taxon>Brassicaceae</taxon>
        <taxon>Brassiceae</taxon>
        <taxon>Brassica</taxon>
    </lineage>
</organism>
<name>A0A3P6GHI3_BRAOL</name>
<dbReference type="EMBL" id="LR031879">
    <property type="protein sequence ID" value="VDD59341.1"/>
    <property type="molecule type" value="Genomic_DNA"/>
</dbReference>
<proteinExistence type="predicted"/>
<protein>
    <submittedName>
        <fullName evidence="1">Uncharacterized protein</fullName>
    </submittedName>
</protein>
<gene>
    <name evidence="1" type="ORF">BOLC8T52570H</name>
</gene>
<evidence type="ECO:0000313" key="1">
    <source>
        <dbReference type="EMBL" id="VDD59341.1"/>
    </source>
</evidence>